<evidence type="ECO:0000259" key="4">
    <source>
        <dbReference type="PROSITE" id="PS50887"/>
    </source>
</evidence>
<feature type="domain" description="GGDEF" evidence="4">
    <location>
        <begin position="253"/>
        <end position="386"/>
    </location>
</feature>
<dbReference type="InterPro" id="IPR043128">
    <property type="entry name" value="Rev_trsase/Diguanyl_cyclase"/>
</dbReference>
<dbReference type="GO" id="GO:0052621">
    <property type="term" value="F:diguanylate cyclase activity"/>
    <property type="evidence" value="ECO:0007669"/>
    <property type="project" value="UniProtKB-EC"/>
</dbReference>
<dbReference type="FunFam" id="3.30.70.270:FF:000001">
    <property type="entry name" value="Diguanylate cyclase domain protein"/>
    <property type="match status" value="1"/>
</dbReference>
<dbReference type="CDD" id="cd01949">
    <property type="entry name" value="GGDEF"/>
    <property type="match status" value="1"/>
</dbReference>
<feature type="transmembrane region" description="Helical" evidence="3">
    <location>
        <begin position="150"/>
        <end position="171"/>
    </location>
</feature>
<feature type="transmembrane region" description="Helical" evidence="3">
    <location>
        <begin position="6"/>
        <end position="26"/>
    </location>
</feature>
<keyword evidence="3" id="KW-0472">Membrane</keyword>
<dbReference type="InterPro" id="IPR050469">
    <property type="entry name" value="Diguanylate_Cyclase"/>
</dbReference>
<evidence type="ECO:0000313" key="5">
    <source>
        <dbReference type="EMBL" id="ABB40545.2"/>
    </source>
</evidence>
<dbReference type="HOGENOM" id="CLU_000445_11_1_7"/>
<protein>
    <recommendedName>
        <fullName evidence="1">diguanylate cyclase</fullName>
        <ecNumber evidence="1">2.7.7.65</ecNumber>
    </recommendedName>
</protein>
<dbReference type="KEGG" id="dde:Dde_3752"/>
<evidence type="ECO:0000256" key="2">
    <source>
        <dbReference type="ARBA" id="ARBA00034247"/>
    </source>
</evidence>
<dbReference type="SUPFAM" id="SSF55073">
    <property type="entry name" value="Nucleotide cyclase"/>
    <property type="match status" value="1"/>
</dbReference>
<reference evidence="5 6" key="1">
    <citation type="journal article" date="2011" name="J. Bacteriol.">
        <title>Complete genome sequence and updated annotation of Desulfovibrio alaskensis G20.</title>
        <authorList>
            <person name="Hauser L.J."/>
            <person name="Land M.L."/>
            <person name="Brown S.D."/>
            <person name="Larimer F."/>
            <person name="Keller K.L."/>
            <person name="Rapp-Giles B.J."/>
            <person name="Price M.N."/>
            <person name="Lin M."/>
            <person name="Bruce D.C."/>
            <person name="Detter J.C."/>
            <person name="Tapia R."/>
            <person name="Han C.S."/>
            <person name="Goodwin L.A."/>
            <person name="Cheng J.F."/>
            <person name="Pitluck S."/>
            <person name="Copeland A."/>
            <person name="Lucas S."/>
            <person name="Nolan M."/>
            <person name="Lapidus A.L."/>
            <person name="Palumbo A.V."/>
            <person name="Wall J.D."/>
        </authorList>
    </citation>
    <scope>NUCLEOTIDE SEQUENCE [LARGE SCALE GENOMIC DNA]</scope>
    <source>
        <strain evidence="6">ATCC BAA 1058 / DSM 17464 / G20</strain>
    </source>
</reference>
<name>Q30UV1_OLEA2</name>
<dbReference type="PROSITE" id="PS50887">
    <property type="entry name" value="GGDEF"/>
    <property type="match status" value="1"/>
</dbReference>
<dbReference type="GO" id="GO:0005886">
    <property type="term" value="C:plasma membrane"/>
    <property type="evidence" value="ECO:0007669"/>
    <property type="project" value="TreeGrafter"/>
</dbReference>
<feature type="transmembrane region" description="Helical" evidence="3">
    <location>
        <begin position="120"/>
        <end position="143"/>
    </location>
</feature>
<dbReference type="GO" id="GO:1902201">
    <property type="term" value="P:negative regulation of bacterial-type flagellum-dependent cell motility"/>
    <property type="evidence" value="ECO:0007669"/>
    <property type="project" value="TreeGrafter"/>
</dbReference>
<keyword evidence="6" id="KW-1185">Reference proteome</keyword>
<dbReference type="EMBL" id="CP000112">
    <property type="protein sequence ID" value="ABB40545.2"/>
    <property type="molecule type" value="Genomic_DNA"/>
</dbReference>
<evidence type="ECO:0000313" key="6">
    <source>
        <dbReference type="Proteomes" id="UP000002710"/>
    </source>
</evidence>
<dbReference type="RefSeq" id="WP_011369400.1">
    <property type="nucleotide sequence ID" value="NC_007519.1"/>
</dbReference>
<keyword evidence="3" id="KW-1133">Transmembrane helix</keyword>
<proteinExistence type="predicted"/>
<dbReference type="Proteomes" id="UP000002710">
    <property type="component" value="Chromosome"/>
</dbReference>
<dbReference type="SMART" id="SM00267">
    <property type="entry name" value="GGDEF"/>
    <property type="match status" value="1"/>
</dbReference>
<dbReference type="Gene3D" id="3.30.70.270">
    <property type="match status" value="1"/>
</dbReference>
<evidence type="ECO:0000256" key="1">
    <source>
        <dbReference type="ARBA" id="ARBA00012528"/>
    </source>
</evidence>
<comment type="catalytic activity">
    <reaction evidence="2">
        <text>2 GTP = 3',3'-c-di-GMP + 2 diphosphate</text>
        <dbReference type="Rhea" id="RHEA:24898"/>
        <dbReference type="ChEBI" id="CHEBI:33019"/>
        <dbReference type="ChEBI" id="CHEBI:37565"/>
        <dbReference type="ChEBI" id="CHEBI:58805"/>
        <dbReference type="EC" id="2.7.7.65"/>
    </reaction>
</comment>
<dbReference type="PANTHER" id="PTHR45138">
    <property type="entry name" value="REGULATORY COMPONENTS OF SENSORY TRANSDUCTION SYSTEM"/>
    <property type="match status" value="1"/>
</dbReference>
<dbReference type="AlphaFoldDB" id="Q30UV1"/>
<feature type="transmembrane region" description="Helical" evidence="3">
    <location>
        <begin position="38"/>
        <end position="58"/>
    </location>
</feature>
<feature type="transmembrane region" description="Helical" evidence="3">
    <location>
        <begin position="191"/>
        <end position="211"/>
    </location>
</feature>
<keyword evidence="3" id="KW-0812">Transmembrane</keyword>
<dbReference type="EC" id="2.7.7.65" evidence="1"/>
<accession>Q30UV1</accession>
<sequence>MIDIRTVLILNALVFLIATGFSYYMYTRKVPVDGVKWLIAGFGCGLVSMVSFFTRGYIPTVYSVLFGNSLALLFLIIIYNWVRVFLGKEKLTKRQWSFIAAIIAASACTYTYYVAIDNNIFIRIFIVNTLVGIIGLLCGYTLVRVKDVTFCKITGISCLLHGSYSIIYGTVSLLSQQSSVEYLQAGPLIKFSVLVSLVFGIMLMMGVSSMINERLVQMLEKEARTDPLTGLGNRRALYTAAAHHVARLHRLCEPLVILVMDLDRFKSVNDKFGHPAGDALLRHFAAILQKQFRGTDQLFRFGGEEFVALLQPSDERGAVCLAERLRREVAACPLQLGGASIAVTVSIGIANMLPEEPDITRALGRADQALYKAKAGGRNRVESSYTVHAADCTEPVPAV</sequence>
<dbReference type="STRING" id="207559.Dde_3752"/>
<gene>
    <name evidence="5" type="ordered locus">Dde_3752</name>
</gene>
<dbReference type="InterPro" id="IPR029787">
    <property type="entry name" value="Nucleotide_cyclase"/>
</dbReference>
<dbReference type="GO" id="GO:0043709">
    <property type="term" value="P:cell adhesion involved in single-species biofilm formation"/>
    <property type="evidence" value="ECO:0007669"/>
    <property type="project" value="TreeGrafter"/>
</dbReference>
<dbReference type="NCBIfam" id="TIGR00254">
    <property type="entry name" value="GGDEF"/>
    <property type="match status" value="1"/>
</dbReference>
<evidence type="ECO:0000256" key="3">
    <source>
        <dbReference type="SAM" id="Phobius"/>
    </source>
</evidence>
<feature type="transmembrane region" description="Helical" evidence="3">
    <location>
        <begin position="64"/>
        <end position="84"/>
    </location>
</feature>
<feature type="transmembrane region" description="Helical" evidence="3">
    <location>
        <begin position="96"/>
        <end position="114"/>
    </location>
</feature>
<dbReference type="eggNOG" id="COG3706">
    <property type="taxonomic scope" value="Bacteria"/>
</dbReference>
<dbReference type="PANTHER" id="PTHR45138:SF9">
    <property type="entry name" value="DIGUANYLATE CYCLASE DGCM-RELATED"/>
    <property type="match status" value="1"/>
</dbReference>
<dbReference type="InterPro" id="IPR000160">
    <property type="entry name" value="GGDEF_dom"/>
</dbReference>
<dbReference type="Pfam" id="PF00990">
    <property type="entry name" value="GGDEF"/>
    <property type="match status" value="1"/>
</dbReference>
<organism evidence="5 6">
    <name type="scientific">Oleidesulfovibrio alaskensis (strain ATCC BAA-1058 / DSM 17464 / G20)</name>
    <name type="common">Desulfovibrio alaskensis</name>
    <dbReference type="NCBI Taxonomy" id="207559"/>
    <lineage>
        <taxon>Bacteria</taxon>
        <taxon>Pseudomonadati</taxon>
        <taxon>Thermodesulfobacteriota</taxon>
        <taxon>Desulfovibrionia</taxon>
        <taxon>Desulfovibrionales</taxon>
        <taxon>Desulfovibrionaceae</taxon>
        <taxon>Oleidesulfovibrio</taxon>
    </lineage>
</organism>